<dbReference type="CDD" id="cd00030">
    <property type="entry name" value="C2"/>
    <property type="match status" value="1"/>
</dbReference>
<evidence type="ECO:0000259" key="6">
    <source>
        <dbReference type="PROSITE" id="PS50011"/>
    </source>
</evidence>
<keyword evidence="4" id="KW-0812">Transmembrane</keyword>
<dbReference type="InterPro" id="IPR035892">
    <property type="entry name" value="C2_domain_sf"/>
</dbReference>
<feature type="domain" description="Protein kinase" evidence="6">
    <location>
        <begin position="112"/>
        <end position="433"/>
    </location>
</feature>
<dbReference type="SMART" id="SM00219">
    <property type="entry name" value="TyrKc"/>
    <property type="match status" value="1"/>
</dbReference>
<dbReference type="Gene3D" id="1.10.510.10">
    <property type="entry name" value="Transferase(Phosphotransferase) domain 1"/>
    <property type="match status" value="1"/>
</dbReference>
<accession>A0A1V9ZC84</accession>
<evidence type="ECO:0000256" key="1">
    <source>
        <dbReference type="ARBA" id="ARBA00022741"/>
    </source>
</evidence>
<gene>
    <name evidence="7" type="ORF">THRCLA_07727</name>
</gene>
<dbReference type="GO" id="GO:0005524">
    <property type="term" value="F:ATP binding"/>
    <property type="evidence" value="ECO:0007669"/>
    <property type="project" value="UniProtKB-KW"/>
</dbReference>
<dbReference type="InterPro" id="IPR001245">
    <property type="entry name" value="Ser-Thr/Tyr_kinase_cat_dom"/>
</dbReference>
<dbReference type="STRING" id="74557.A0A1V9ZC84"/>
<dbReference type="PROSITE" id="PS50011">
    <property type="entry name" value="PROTEIN_KINASE_DOM"/>
    <property type="match status" value="1"/>
</dbReference>
<evidence type="ECO:0000313" key="8">
    <source>
        <dbReference type="Proteomes" id="UP000243217"/>
    </source>
</evidence>
<organism evidence="7 8">
    <name type="scientific">Thraustotheca clavata</name>
    <dbReference type="NCBI Taxonomy" id="74557"/>
    <lineage>
        <taxon>Eukaryota</taxon>
        <taxon>Sar</taxon>
        <taxon>Stramenopiles</taxon>
        <taxon>Oomycota</taxon>
        <taxon>Saprolegniomycetes</taxon>
        <taxon>Saprolegniales</taxon>
        <taxon>Achlyaceae</taxon>
        <taxon>Thraustotheca</taxon>
    </lineage>
</organism>
<dbReference type="GO" id="GO:0005886">
    <property type="term" value="C:plasma membrane"/>
    <property type="evidence" value="ECO:0007669"/>
    <property type="project" value="TreeGrafter"/>
</dbReference>
<dbReference type="InterPro" id="IPR020635">
    <property type="entry name" value="Tyr_kinase_cat_dom"/>
</dbReference>
<evidence type="ECO:0000256" key="2">
    <source>
        <dbReference type="ARBA" id="ARBA00022840"/>
    </source>
</evidence>
<reference evidence="7 8" key="1">
    <citation type="journal article" date="2014" name="Genome Biol. Evol.">
        <title>The secreted proteins of Achlya hypogyna and Thraustotheca clavata identify the ancestral oomycete secretome and reveal gene acquisitions by horizontal gene transfer.</title>
        <authorList>
            <person name="Misner I."/>
            <person name="Blouin N."/>
            <person name="Leonard G."/>
            <person name="Richards T.A."/>
            <person name="Lane C.E."/>
        </authorList>
    </citation>
    <scope>NUCLEOTIDE SEQUENCE [LARGE SCALE GENOMIC DNA]</scope>
    <source>
        <strain evidence="7 8">ATCC 34112</strain>
    </source>
</reference>
<keyword evidence="2" id="KW-0067">ATP-binding</keyword>
<keyword evidence="8" id="KW-1185">Reference proteome</keyword>
<dbReference type="SUPFAM" id="SSF49562">
    <property type="entry name" value="C2 domain (Calcium/lipid-binding domain, CaLB)"/>
    <property type="match status" value="1"/>
</dbReference>
<keyword evidence="3" id="KW-0175">Coiled coil</keyword>
<comment type="caution">
    <text evidence="7">The sequence shown here is derived from an EMBL/GenBank/DDBJ whole genome shotgun (WGS) entry which is preliminary data.</text>
</comment>
<sequence length="997" mass="111690">MADMVCEACGEATNVLLPQCTMCDAALPSDHDKVELLVAHVQALGTQIEQLQDQLLAFEAYQTMLDQRATILEHEQHQLQRSRAAFEAEKQQWHYERKDEEPPIRRIEKTQFTSTCILSEGPTYEISIGTIENKVVVQKMLRDSIKCSEFAQMANFLSLLKSDYIVTMLGTTSWKAELGPAIYLEHMELRDLRSYLDATPRSQLSWETKFQIALAVAQALSYLHKMDLHHGALTLDHILLNSKKQAKVTGFHPIPSTENRDGQAADITAFGQFLLELASHGYKDLDAYDSPEWYQAILEHCVVDVEQESDEVQPSAVDLVSVFQMYPSIKLANQTGPTTSLTVTVHRAQGLTNPLVFGAPQRSCRLRVGGQVLQTKVQPQAYWNESCTFDAVDPLLMELEIDILNAMDERLGKCNVAFIDVLNLSRPSQELWLQVYTQGKPCGELFVTLEFQNTNLKDQYEDFQLYLKQHGLGLPKLLKTFLLTRASMDRVRQRLSTSLPGVVSTSAMATTLCSIAGCVFLKLLSVFGMVETRANTVDTSQIVEWIAIAVGLDIIVLVGGAFALLLLLSMPQRLPASSPSFLLCALLQGLRMEVIFLGIVFTIMSFVWHLLFAYYVAIEGVQNLVLLSFVQGIALMYVFGFSSSYPLLFQEIKDPIEILEKTYTSVATQGVQYAVIAYSFLSLWTWRFSWHAIVSTCALFVVLTITFWTFSLLFGRLGYSSSSIKSQWAALEHPVVATNPFPTTPLARAREPYRIALQQVQVDFLKTRMEKIKNPRSYKSIKMWESYLASMDLLTASKDNPTLFYSSEQVWLTTFQVSTAVFDQLTVQLNAIAEWKVVTPNKALSLPAKVSSWVALIQTTCSGEVVPTTLLSSPPVALPHWQENALNILLSLTFLPLKEFLNHIEAIGNIVSSSYAKDKQGYTQLSVPALISSLLTSHIAIDQFRLAKHPAIGELSTALSDTVKRITTTFAKQEADILKYLNKDQVKALKERSLLSK</sequence>
<evidence type="ECO:0000256" key="3">
    <source>
        <dbReference type="SAM" id="Coils"/>
    </source>
</evidence>
<feature type="transmembrane region" description="Helical" evidence="4">
    <location>
        <begin position="670"/>
        <end position="686"/>
    </location>
</feature>
<keyword evidence="1" id="KW-0547">Nucleotide-binding</keyword>
<feature type="transmembrane region" description="Helical" evidence="4">
    <location>
        <begin position="502"/>
        <end position="525"/>
    </location>
</feature>
<feature type="coiled-coil region" evidence="3">
    <location>
        <begin position="34"/>
        <end position="92"/>
    </location>
</feature>
<feature type="transmembrane region" description="Helical" evidence="4">
    <location>
        <begin position="624"/>
        <end position="649"/>
    </location>
</feature>
<feature type="transmembrane region" description="Helical" evidence="4">
    <location>
        <begin position="545"/>
        <end position="568"/>
    </location>
</feature>
<name>A0A1V9ZC84_9STRA</name>
<dbReference type="Pfam" id="PF00168">
    <property type="entry name" value="C2"/>
    <property type="match status" value="1"/>
</dbReference>
<feature type="transmembrane region" description="Helical" evidence="4">
    <location>
        <begin position="692"/>
        <end position="715"/>
    </location>
</feature>
<feature type="transmembrane region" description="Helical" evidence="4">
    <location>
        <begin position="594"/>
        <end position="618"/>
    </location>
</feature>
<dbReference type="Pfam" id="PF07714">
    <property type="entry name" value="PK_Tyr_Ser-Thr"/>
    <property type="match status" value="1"/>
</dbReference>
<dbReference type="Proteomes" id="UP000243217">
    <property type="component" value="Unassembled WGS sequence"/>
</dbReference>
<dbReference type="InterPro" id="IPR000008">
    <property type="entry name" value="C2_dom"/>
</dbReference>
<proteinExistence type="predicted"/>
<dbReference type="SUPFAM" id="SSF56112">
    <property type="entry name" value="Protein kinase-like (PK-like)"/>
    <property type="match status" value="1"/>
</dbReference>
<keyword evidence="4" id="KW-0472">Membrane</keyword>
<dbReference type="SMART" id="SM00239">
    <property type="entry name" value="C2"/>
    <property type="match status" value="1"/>
</dbReference>
<dbReference type="PANTHER" id="PTHR27001">
    <property type="entry name" value="OS01G0253100 PROTEIN"/>
    <property type="match status" value="1"/>
</dbReference>
<dbReference type="GO" id="GO:0004713">
    <property type="term" value="F:protein tyrosine kinase activity"/>
    <property type="evidence" value="ECO:0007669"/>
    <property type="project" value="InterPro"/>
</dbReference>
<keyword evidence="4" id="KW-1133">Transmembrane helix</keyword>
<dbReference type="OrthoDB" id="4062651at2759"/>
<protein>
    <submittedName>
        <fullName evidence="7">Uncharacterized protein</fullName>
    </submittedName>
</protein>
<dbReference type="PROSITE" id="PS50004">
    <property type="entry name" value="C2"/>
    <property type="match status" value="1"/>
</dbReference>
<feature type="domain" description="C2" evidence="5">
    <location>
        <begin position="321"/>
        <end position="433"/>
    </location>
</feature>
<dbReference type="InterPro" id="IPR011009">
    <property type="entry name" value="Kinase-like_dom_sf"/>
</dbReference>
<dbReference type="EMBL" id="JNBS01002077">
    <property type="protein sequence ID" value="OQR95594.1"/>
    <property type="molecule type" value="Genomic_DNA"/>
</dbReference>
<evidence type="ECO:0000259" key="5">
    <source>
        <dbReference type="PROSITE" id="PS50004"/>
    </source>
</evidence>
<evidence type="ECO:0000313" key="7">
    <source>
        <dbReference type="EMBL" id="OQR95594.1"/>
    </source>
</evidence>
<dbReference type="AlphaFoldDB" id="A0A1V9ZC84"/>
<dbReference type="Gene3D" id="2.60.40.150">
    <property type="entry name" value="C2 domain"/>
    <property type="match status" value="1"/>
</dbReference>
<dbReference type="PANTHER" id="PTHR27001:SF931">
    <property type="entry name" value="OS11G0664100 PROTEIN"/>
    <property type="match status" value="1"/>
</dbReference>
<dbReference type="InterPro" id="IPR000719">
    <property type="entry name" value="Prot_kinase_dom"/>
</dbReference>
<evidence type="ECO:0000256" key="4">
    <source>
        <dbReference type="SAM" id="Phobius"/>
    </source>
</evidence>